<feature type="domain" description="Microcystin LR degradation protein MlrC C-terminal" evidence="1">
    <location>
        <begin position="304"/>
        <end position="479"/>
    </location>
</feature>
<evidence type="ECO:0000259" key="2">
    <source>
        <dbReference type="Pfam" id="PF07364"/>
    </source>
</evidence>
<feature type="domain" description="Microcystin LR degradation protein MlrC N-terminal" evidence="2">
    <location>
        <begin position="5"/>
        <end position="290"/>
    </location>
</feature>
<proteinExistence type="predicted"/>
<protein>
    <submittedName>
        <fullName evidence="3">Unannotated protein</fullName>
    </submittedName>
</protein>
<accession>A0A6J6GFI5</accession>
<evidence type="ECO:0000259" key="1">
    <source>
        <dbReference type="Pfam" id="PF07171"/>
    </source>
</evidence>
<dbReference type="InterPro" id="IPR015995">
    <property type="entry name" value="MlrC_N"/>
</dbReference>
<name>A0A6J6GFI5_9ZZZZ</name>
<dbReference type="Pfam" id="PF07171">
    <property type="entry name" value="MlrC_C"/>
    <property type="match status" value="1"/>
</dbReference>
<reference evidence="3" key="1">
    <citation type="submission" date="2020-05" db="EMBL/GenBank/DDBJ databases">
        <authorList>
            <person name="Chiriac C."/>
            <person name="Salcher M."/>
            <person name="Ghai R."/>
            <person name="Kavagutti S V."/>
        </authorList>
    </citation>
    <scope>NUCLEOTIDE SEQUENCE</scope>
</reference>
<sequence length="503" mass="54107">MEALRVAVAGLLYETNSFAPGVSTREKLWRSGWADGDDVFTYGQGIDSIAGAMKVADAEGVILIPTTSEGPASGPTFAVGEYKYLRERLLDGLRPLVGQVDGVYLSLHGAMVCEDEDDVEGDIMQSVVELMGVPVSASFDLHCHFTDKMGRATPMISVYHTCPHVDIFETGERSMSLLVNRLRGGNPTLSWVQIPMLASAEGQDTTVEPVRSIIARLEEMMREPKVLDGALVMTQPWLDVPELGWTALVVTDNDPELAKRYAAELGKMAWDARDRILAPKVEIADAIDRICAVPADEKLGPFVISDGADSVSAGSAGDGVELVSALASAALPGPAFAVIADAPAAKLCHEAGVGARVHLQLGGTVSLRFFTPSSFEGRIISLHSTGYPSIYPPNSIDPGQVAVLRMDNGLHIIITQHPVPQLDLEVYRHVGLDPLKAHVVVAKSAGGYRAFYEPIARECIDVASSGAADSRLEQMPFERISRPLYPFDRDINWTPVPQVSGSH</sequence>
<evidence type="ECO:0000313" key="3">
    <source>
        <dbReference type="EMBL" id="CAB4600091.1"/>
    </source>
</evidence>
<organism evidence="3">
    <name type="scientific">freshwater metagenome</name>
    <dbReference type="NCBI Taxonomy" id="449393"/>
    <lineage>
        <taxon>unclassified sequences</taxon>
        <taxon>metagenomes</taxon>
        <taxon>ecological metagenomes</taxon>
    </lineage>
</organism>
<gene>
    <name evidence="3" type="ORF">UFOPK1795_01120</name>
</gene>
<dbReference type="AlphaFoldDB" id="A0A6J6GFI5"/>
<dbReference type="Pfam" id="PF07364">
    <property type="entry name" value="DUF1485"/>
    <property type="match status" value="1"/>
</dbReference>
<dbReference type="EMBL" id="CAEZUG010000079">
    <property type="protein sequence ID" value="CAB4600091.1"/>
    <property type="molecule type" value="Genomic_DNA"/>
</dbReference>
<dbReference type="InterPro" id="IPR010799">
    <property type="entry name" value="MlrC_C"/>
</dbReference>